<dbReference type="EMBL" id="BMAQ01000009">
    <property type="protein sequence ID" value="GFR37933.1"/>
    <property type="molecule type" value="Genomic_DNA"/>
</dbReference>
<comment type="caution">
    <text evidence="2">The sequence shown here is derived from an EMBL/GenBank/DDBJ whole genome shotgun (WGS) entry which is preliminary data.</text>
</comment>
<proteinExistence type="predicted"/>
<dbReference type="Proteomes" id="UP000654993">
    <property type="component" value="Unassembled WGS sequence"/>
</dbReference>
<dbReference type="AlphaFoldDB" id="A0A916QEH1"/>
<dbReference type="PANTHER" id="PTHR45947:SF3">
    <property type="entry name" value="SULFOQUINOVOSYL TRANSFERASE SQD2"/>
    <property type="match status" value="1"/>
</dbReference>
<dbReference type="InterPro" id="IPR055259">
    <property type="entry name" value="YkvP/CgeB_Glyco_trans-like"/>
</dbReference>
<reference evidence="2" key="1">
    <citation type="submission" date="2020-08" db="EMBL/GenBank/DDBJ databases">
        <authorList>
            <person name="Uke A."/>
            <person name="Chhe C."/>
            <person name="Baramee S."/>
            <person name="Kosugi A."/>
        </authorList>
    </citation>
    <scope>NUCLEOTIDE SEQUENCE</scope>
    <source>
        <strain evidence="2">DA-C8</strain>
    </source>
</reference>
<dbReference type="PANTHER" id="PTHR45947">
    <property type="entry name" value="SULFOQUINOVOSYL TRANSFERASE SQD2"/>
    <property type="match status" value="1"/>
</dbReference>
<organism evidence="2 3">
    <name type="scientific">Insulibacter thermoxylanivorax</name>
    <dbReference type="NCBI Taxonomy" id="2749268"/>
    <lineage>
        <taxon>Bacteria</taxon>
        <taxon>Bacillati</taxon>
        <taxon>Bacillota</taxon>
        <taxon>Bacilli</taxon>
        <taxon>Bacillales</taxon>
        <taxon>Paenibacillaceae</taxon>
        <taxon>Insulibacter</taxon>
    </lineage>
</organism>
<dbReference type="GO" id="GO:0016757">
    <property type="term" value="F:glycosyltransferase activity"/>
    <property type="evidence" value="ECO:0007669"/>
    <property type="project" value="TreeGrafter"/>
</dbReference>
<evidence type="ECO:0000313" key="2">
    <source>
        <dbReference type="EMBL" id="GFR37933.1"/>
    </source>
</evidence>
<dbReference type="InterPro" id="IPR050194">
    <property type="entry name" value="Glycosyltransferase_grp1"/>
</dbReference>
<evidence type="ECO:0000259" key="1">
    <source>
        <dbReference type="Pfam" id="PF13524"/>
    </source>
</evidence>
<evidence type="ECO:0000313" key="3">
    <source>
        <dbReference type="Proteomes" id="UP000654993"/>
    </source>
</evidence>
<dbReference type="SUPFAM" id="SSF53756">
    <property type="entry name" value="UDP-Glycosyltransferase/glycogen phosphorylase"/>
    <property type="match status" value="1"/>
</dbReference>
<gene>
    <name evidence="2" type="ORF">PRECH8_12290</name>
</gene>
<protein>
    <recommendedName>
        <fullName evidence="1">Spore protein YkvP/CgeB glycosyl transferase-like domain-containing protein</fullName>
    </recommendedName>
</protein>
<reference evidence="2" key="2">
    <citation type="journal article" date="2021" name="Data Brief">
        <title>Draft genome sequence data of the facultative, thermophilic, xylanolytic bacterium Paenibacillus sp. strain DA-C8.</title>
        <authorList>
            <person name="Chhe C."/>
            <person name="Uke A."/>
            <person name="Baramee S."/>
            <person name="Ungkulpasvich U."/>
            <person name="Tachaapaikoon C."/>
            <person name="Pason P."/>
            <person name="Waeonukul R."/>
            <person name="Ratanakhanokchai K."/>
            <person name="Kosugi A."/>
        </authorList>
    </citation>
    <scope>NUCLEOTIDE SEQUENCE</scope>
    <source>
        <strain evidence="2">DA-C8</strain>
    </source>
</reference>
<sequence length="354" mass="41126">MLDGLKVVHAPLEIAGQVGMICQFLKKYNIEAVGYNYFPNYLKYTNVIDTDSYELAKIVEDLIKHYDLFHFHNGYTFFEDFRDIEVILEHGKPIIMHHRGNDVRSRKRSRAWNGYENPYVNAESSLPDEEIDRNLRYFASRVTAAIVQDHELLSYVEDYYAAEGKKVYILPRLFDVHRRQPVYVKKEAADRKILIVHAPTQRDFKGTEYINQAMEKLQAELPVRYQLVEHMPHADAWNMYEQADIIIDQVLCGAYGNLSIEGMALGKPVVCYIRPDLMDKYPPDLPIVSANPDTIYDEVKALVLDPERRHQLGRKGRAYVENYHSAESVIKQLLTIYQEVLEPGKGAARDERKR</sequence>
<dbReference type="Pfam" id="PF13524">
    <property type="entry name" value="Glyco_trans_1_2"/>
    <property type="match status" value="1"/>
</dbReference>
<feature type="domain" description="Spore protein YkvP/CgeB glycosyl transferase-like" evidence="1">
    <location>
        <begin position="224"/>
        <end position="334"/>
    </location>
</feature>
<dbReference type="RefSeq" id="WP_200966206.1">
    <property type="nucleotide sequence ID" value="NZ_BMAQ01000009.1"/>
</dbReference>
<dbReference type="Gene3D" id="3.40.50.2000">
    <property type="entry name" value="Glycogen Phosphorylase B"/>
    <property type="match status" value="4"/>
</dbReference>
<name>A0A916QEH1_9BACL</name>
<accession>A0A916QEH1</accession>
<keyword evidence="3" id="KW-1185">Reference proteome</keyword>